<dbReference type="EMBL" id="JAKOGI010001145">
    <property type="protein sequence ID" value="KAJ8427440.1"/>
    <property type="molecule type" value="Genomic_DNA"/>
</dbReference>
<comment type="caution">
    <text evidence="2">The sequence shown here is derived from an EMBL/GenBank/DDBJ whole genome shotgun (WGS) entry which is preliminary data.</text>
</comment>
<protein>
    <submittedName>
        <fullName evidence="2">Uncharacterized protein</fullName>
    </submittedName>
</protein>
<gene>
    <name evidence="2" type="ORF">Cgig2_005284</name>
</gene>
<reference evidence="2" key="1">
    <citation type="submission" date="2022-04" db="EMBL/GenBank/DDBJ databases">
        <title>Carnegiea gigantea Genome sequencing and assembly v2.</title>
        <authorList>
            <person name="Copetti D."/>
            <person name="Sanderson M.J."/>
            <person name="Burquez A."/>
            <person name="Wojciechowski M.F."/>
        </authorList>
    </citation>
    <scope>NUCLEOTIDE SEQUENCE</scope>
    <source>
        <strain evidence="2">SGP5-SGP5p</strain>
        <tissue evidence="2">Aerial part</tissue>
    </source>
</reference>
<evidence type="ECO:0000313" key="2">
    <source>
        <dbReference type="EMBL" id="KAJ8427440.1"/>
    </source>
</evidence>
<feature type="compositionally biased region" description="Basic and acidic residues" evidence="1">
    <location>
        <begin position="107"/>
        <end position="117"/>
    </location>
</feature>
<feature type="region of interest" description="Disordered" evidence="1">
    <location>
        <begin position="77"/>
        <end position="117"/>
    </location>
</feature>
<organism evidence="2 3">
    <name type="scientific">Carnegiea gigantea</name>
    <dbReference type="NCBI Taxonomy" id="171969"/>
    <lineage>
        <taxon>Eukaryota</taxon>
        <taxon>Viridiplantae</taxon>
        <taxon>Streptophyta</taxon>
        <taxon>Embryophyta</taxon>
        <taxon>Tracheophyta</taxon>
        <taxon>Spermatophyta</taxon>
        <taxon>Magnoliopsida</taxon>
        <taxon>eudicotyledons</taxon>
        <taxon>Gunneridae</taxon>
        <taxon>Pentapetalae</taxon>
        <taxon>Caryophyllales</taxon>
        <taxon>Cactineae</taxon>
        <taxon>Cactaceae</taxon>
        <taxon>Cactoideae</taxon>
        <taxon>Echinocereeae</taxon>
        <taxon>Carnegiea</taxon>
    </lineage>
</organism>
<evidence type="ECO:0000313" key="3">
    <source>
        <dbReference type="Proteomes" id="UP001153076"/>
    </source>
</evidence>
<accession>A0A9Q1GYK4</accession>
<dbReference type="Proteomes" id="UP001153076">
    <property type="component" value="Unassembled WGS sequence"/>
</dbReference>
<evidence type="ECO:0000256" key="1">
    <source>
        <dbReference type="SAM" id="MobiDB-lite"/>
    </source>
</evidence>
<sequence length="165" mass="17988">MDDAACKDAPVGGPDDVTLEINYGGVFEKGENGLVEDVGFTNIEEIYYVIPWLSMEDGIRPLKTDYDSLDMLQPKIQQMPIPSQAQRGRGKPTSRRRGRGLGRGRGRATERGREGERIRTNISADNASISGATSTVDVEVGHFLSQASVGSSCLPHHEGIKIQFL</sequence>
<feature type="compositionally biased region" description="Basic residues" evidence="1">
    <location>
        <begin position="88"/>
        <end position="106"/>
    </location>
</feature>
<dbReference type="AlphaFoldDB" id="A0A9Q1GYK4"/>
<name>A0A9Q1GYK4_9CARY</name>
<keyword evidence="3" id="KW-1185">Reference proteome</keyword>
<dbReference type="OrthoDB" id="998442at2759"/>
<proteinExistence type="predicted"/>